<keyword evidence="1" id="KW-1133">Transmembrane helix</keyword>
<reference evidence="2 3" key="1">
    <citation type="submission" date="2019-08" db="EMBL/GenBank/DDBJ databases">
        <title>Deep-cultivation of Planctomycetes and their phenomic and genomic characterization uncovers novel biology.</title>
        <authorList>
            <person name="Wiegand S."/>
            <person name="Jogler M."/>
            <person name="Boedeker C."/>
            <person name="Pinto D."/>
            <person name="Vollmers J."/>
            <person name="Rivas-Marin E."/>
            <person name="Kohn T."/>
            <person name="Peeters S.H."/>
            <person name="Heuer A."/>
            <person name="Rast P."/>
            <person name="Oberbeckmann S."/>
            <person name="Bunk B."/>
            <person name="Jeske O."/>
            <person name="Meyerdierks A."/>
            <person name="Storesund J.E."/>
            <person name="Kallscheuer N."/>
            <person name="Luecker S."/>
            <person name="Lage O.M."/>
            <person name="Pohl T."/>
            <person name="Merkel B.J."/>
            <person name="Hornburger P."/>
            <person name="Mueller R.-W."/>
            <person name="Bruemmer F."/>
            <person name="Labrenz M."/>
            <person name="Spormann A.M."/>
            <person name="Op den Camp H."/>
            <person name="Overmann J."/>
            <person name="Amann R."/>
            <person name="Jetten M.S.M."/>
            <person name="Mascher T."/>
            <person name="Medema M.H."/>
            <person name="Devos D.P."/>
            <person name="Kaster A.-K."/>
            <person name="Ovreas L."/>
            <person name="Rohde M."/>
            <person name="Galperin M.Y."/>
            <person name="Jogler C."/>
        </authorList>
    </citation>
    <scope>NUCLEOTIDE SEQUENCE [LARGE SCALE GENOMIC DNA]</scope>
    <source>
        <strain evidence="2 3">OJF2</strain>
    </source>
</reference>
<dbReference type="OrthoDB" id="275833at2"/>
<accession>A0A5B9W3J0</accession>
<dbReference type="AlphaFoldDB" id="A0A5B9W3J0"/>
<dbReference type="RefSeq" id="WP_148594676.1">
    <property type="nucleotide sequence ID" value="NZ_CP042997.1"/>
</dbReference>
<sequence>MDSPIRPLRLAESVLRGEASAAGGGRPASRAMLGLLVLGFGMSYGGVMGTYGGLAGDRPWQLAYSAIKVPFLIATTFALSLPSFYVVNTLLGLRDDFPGVLRALLTTQAGLTVILTSLAPLTAFWYASGSAYQAAILFNGLMFAVASLGAQWLLRREYAPLIRKDAKHRWLLRAWIVIYVFVGVQMGWVLRPFIGDPRAPVQFFREDSWSNAYEVVLRMAWDVLAGRGR</sequence>
<organism evidence="2 3">
    <name type="scientific">Aquisphaera giovannonii</name>
    <dbReference type="NCBI Taxonomy" id="406548"/>
    <lineage>
        <taxon>Bacteria</taxon>
        <taxon>Pseudomonadati</taxon>
        <taxon>Planctomycetota</taxon>
        <taxon>Planctomycetia</taxon>
        <taxon>Isosphaerales</taxon>
        <taxon>Isosphaeraceae</taxon>
        <taxon>Aquisphaera</taxon>
    </lineage>
</organism>
<keyword evidence="1" id="KW-0812">Transmembrane</keyword>
<gene>
    <name evidence="2" type="ORF">OJF2_33470</name>
</gene>
<keyword evidence="3" id="KW-1185">Reference proteome</keyword>
<evidence type="ECO:0000313" key="3">
    <source>
        <dbReference type="Proteomes" id="UP000324233"/>
    </source>
</evidence>
<dbReference type="Proteomes" id="UP000324233">
    <property type="component" value="Chromosome"/>
</dbReference>
<feature type="transmembrane region" description="Helical" evidence="1">
    <location>
        <begin position="71"/>
        <end position="91"/>
    </location>
</feature>
<feature type="transmembrane region" description="Helical" evidence="1">
    <location>
        <begin position="132"/>
        <end position="154"/>
    </location>
</feature>
<evidence type="ECO:0000256" key="1">
    <source>
        <dbReference type="SAM" id="Phobius"/>
    </source>
</evidence>
<dbReference type="KEGG" id="agv:OJF2_33470"/>
<dbReference type="EMBL" id="CP042997">
    <property type="protein sequence ID" value="QEH34804.1"/>
    <property type="molecule type" value="Genomic_DNA"/>
</dbReference>
<keyword evidence="1" id="KW-0472">Membrane</keyword>
<name>A0A5B9W3J0_9BACT</name>
<protein>
    <submittedName>
        <fullName evidence="2">Uncharacterized protein</fullName>
    </submittedName>
</protein>
<evidence type="ECO:0000313" key="2">
    <source>
        <dbReference type="EMBL" id="QEH34804.1"/>
    </source>
</evidence>
<feature type="transmembrane region" description="Helical" evidence="1">
    <location>
        <begin position="31"/>
        <end position="51"/>
    </location>
</feature>
<feature type="transmembrane region" description="Helical" evidence="1">
    <location>
        <begin position="170"/>
        <end position="190"/>
    </location>
</feature>
<proteinExistence type="predicted"/>
<feature type="transmembrane region" description="Helical" evidence="1">
    <location>
        <begin position="103"/>
        <end position="126"/>
    </location>
</feature>